<evidence type="ECO:0000313" key="1">
    <source>
        <dbReference type="EMBL" id="MCD7470830.1"/>
    </source>
</evidence>
<sequence length="57" mass="6632">MIASLRDTAQWVPIRGAPAYRRIELLDFYSSTFPPIADWCLPAFRRCTFNVLTEIIK</sequence>
<organism evidence="1 2">
    <name type="scientific">Datura stramonium</name>
    <name type="common">Jimsonweed</name>
    <name type="synonym">Common thornapple</name>
    <dbReference type="NCBI Taxonomy" id="4076"/>
    <lineage>
        <taxon>Eukaryota</taxon>
        <taxon>Viridiplantae</taxon>
        <taxon>Streptophyta</taxon>
        <taxon>Embryophyta</taxon>
        <taxon>Tracheophyta</taxon>
        <taxon>Spermatophyta</taxon>
        <taxon>Magnoliopsida</taxon>
        <taxon>eudicotyledons</taxon>
        <taxon>Gunneridae</taxon>
        <taxon>Pentapetalae</taxon>
        <taxon>asterids</taxon>
        <taxon>lamiids</taxon>
        <taxon>Solanales</taxon>
        <taxon>Solanaceae</taxon>
        <taxon>Solanoideae</taxon>
        <taxon>Datureae</taxon>
        <taxon>Datura</taxon>
    </lineage>
</organism>
<reference evidence="1 2" key="1">
    <citation type="journal article" date="2021" name="BMC Genomics">
        <title>Datura genome reveals duplications of psychoactive alkaloid biosynthetic genes and high mutation rate following tissue culture.</title>
        <authorList>
            <person name="Rajewski A."/>
            <person name="Carter-House D."/>
            <person name="Stajich J."/>
            <person name="Litt A."/>
        </authorList>
    </citation>
    <scope>NUCLEOTIDE SEQUENCE [LARGE SCALE GENOMIC DNA]</scope>
    <source>
        <strain evidence="1">AR-01</strain>
    </source>
</reference>
<accession>A0ABS8TJ06</accession>
<proteinExistence type="predicted"/>
<keyword evidence="2" id="KW-1185">Reference proteome</keyword>
<dbReference type="Proteomes" id="UP000823775">
    <property type="component" value="Unassembled WGS sequence"/>
</dbReference>
<gene>
    <name evidence="1" type="ORF">HAX54_010991</name>
</gene>
<evidence type="ECO:0000313" key="2">
    <source>
        <dbReference type="Proteomes" id="UP000823775"/>
    </source>
</evidence>
<protein>
    <submittedName>
        <fullName evidence="1">Uncharacterized protein</fullName>
    </submittedName>
</protein>
<name>A0ABS8TJ06_DATST</name>
<feature type="non-terminal residue" evidence="1">
    <location>
        <position position="57"/>
    </location>
</feature>
<dbReference type="EMBL" id="JACEIK010001614">
    <property type="protein sequence ID" value="MCD7470830.1"/>
    <property type="molecule type" value="Genomic_DNA"/>
</dbReference>
<comment type="caution">
    <text evidence="1">The sequence shown here is derived from an EMBL/GenBank/DDBJ whole genome shotgun (WGS) entry which is preliminary data.</text>
</comment>